<sequence>MRGQGEQPAAGILVHARGVLGAACVAYVHACQPQRVRVAFVPSVQSIEYSIRLSWSVLSPRFSVAADTYRISVRATNLDGCATSPRNKVRLLAWPPQARIRRPTSL</sequence>
<dbReference type="EMBL" id="ML210975">
    <property type="protein sequence ID" value="TFK93897.1"/>
    <property type="molecule type" value="Genomic_DNA"/>
</dbReference>
<proteinExistence type="predicted"/>
<name>A0A5C3PYK3_9APHY</name>
<gene>
    <name evidence="1" type="ORF">K466DRAFT_48969</name>
</gene>
<evidence type="ECO:0000313" key="1">
    <source>
        <dbReference type="EMBL" id="TFK93897.1"/>
    </source>
</evidence>
<dbReference type="InParanoid" id="A0A5C3PYK3"/>
<keyword evidence="2" id="KW-1185">Reference proteome</keyword>
<accession>A0A5C3PYK3</accession>
<dbReference type="Proteomes" id="UP000308197">
    <property type="component" value="Unassembled WGS sequence"/>
</dbReference>
<reference evidence="1 2" key="1">
    <citation type="journal article" date="2019" name="Nat. Ecol. Evol.">
        <title>Megaphylogeny resolves global patterns of mushroom evolution.</title>
        <authorList>
            <person name="Varga T."/>
            <person name="Krizsan K."/>
            <person name="Foldi C."/>
            <person name="Dima B."/>
            <person name="Sanchez-Garcia M."/>
            <person name="Sanchez-Ramirez S."/>
            <person name="Szollosi G.J."/>
            <person name="Szarkandi J.G."/>
            <person name="Papp V."/>
            <person name="Albert L."/>
            <person name="Andreopoulos W."/>
            <person name="Angelini C."/>
            <person name="Antonin V."/>
            <person name="Barry K.W."/>
            <person name="Bougher N.L."/>
            <person name="Buchanan P."/>
            <person name="Buyck B."/>
            <person name="Bense V."/>
            <person name="Catcheside P."/>
            <person name="Chovatia M."/>
            <person name="Cooper J."/>
            <person name="Damon W."/>
            <person name="Desjardin D."/>
            <person name="Finy P."/>
            <person name="Geml J."/>
            <person name="Haridas S."/>
            <person name="Hughes K."/>
            <person name="Justo A."/>
            <person name="Karasinski D."/>
            <person name="Kautmanova I."/>
            <person name="Kiss B."/>
            <person name="Kocsube S."/>
            <person name="Kotiranta H."/>
            <person name="LaButti K.M."/>
            <person name="Lechner B.E."/>
            <person name="Liimatainen K."/>
            <person name="Lipzen A."/>
            <person name="Lukacs Z."/>
            <person name="Mihaltcheva S."/>
            <person name="Morgado L.N."/>
            <person name="Niskanen T."/>
            <person name="Noordeloos M.E."/>
            <person name="Ohm R.A."/>
            <person name="Ortiz-Santana B."/>
            <person name="Ovrebo C."/>
            <person name="Racz N."/>
            <person name="Riley R."/>
            <person name="Savchenko A."/>
            <person name="Shiryaev A."/>
            <person name="Soop K."/>
            <person name="Spirin V."/>
            <person name="Szebenyi C."/>
            <person name="Tomsovsky M."/>
            <person name="Tulloss R.E."/>
            <person name="Uehling J."/>
            <person name="Grigoriev I.V."/>
            <person name="Vagvolgyi C."/>
            <person name="Papp T."/>
            <person name="Martin F.M."/>
            <person name="Miettinen O."/>
            <person name="Hibbett D.S."/>
            <person name="Nagy L.G."/>
        </authorList>
    </citation>
    <scope>NUCLEOTIDE SEQUENCE [LARGE SCALE GENOMIC DNA]</scope>
    <source>
        <strain evidence="1 2">HHB13444</strain>
    </source>
</reference>
<protein>
    <submittedName>
        <fullName evidence="1">Uncharacterized protein</fullName>
    </submittedName>
</protein>
<dbReference type="AlphaFoldDB" id="A0A5C3PYK3"/>
<organism evidence="1 2">
    <name type="scientific">Polyporus arcularius HHB13444</name>
    <dbReference type="NCBI Taxonomy" id="1314778"/>
    <lineage>
        <taxon>Eukaryota</taxon>
        <taxon>Fungi</taxon>
        <taxon>Dikarya</taxon>
        <taxon>Basidiomycota</taxon>
        <taxon>Agaricomycotina</taxon>
        <taxon>Agaricomycetes</taxon>
        <taxon>Polyporales</taxon>
        <taxon>Polyporaceae</taxon>
        <taxon>Polyporus</taxon>
    </lineage>
</organism>
<evidence type="ECO:0000313" key="2">
    <source>
        <dbReference type="Proteomes" id="UP000308197"/>
    </source>
</evidence>